<dbReference type="PANTHER" id="PTHR13096:SF9">
    <property type="entry name" value="BIFUNCTIONAL LYSINE-SPECIFIC DEMETHYLASE AND HISTIDYL-HYDROXYLASE"/>
    <property type="match status" value="1"/>
</dbReference>
<evidence type="ECO:0000259" key="5">
    <source>
        <dbReference type="PROSITE" id="PS51184"/>
    </source>
</evidence>
<evidence type="ECO:0000313" key="6">
    <source>
        <dbReference type="EMBL" id="TKV60607.1"/>
    </source>
</evidence>
<dbReference type="Proteomes" id="UP000306985">
    <property type="component" value="Unassembled WGS sequence"/>
</dbReference>
<keyword evidence="2" id="KW-0479">Metal-binding</keyword>
<dbReference type="InterPro" id="IPR039994">
    <property type="entry name" value="NO66-like"/>
</dbReference>
<dbReference type="PANTHER" id="PTHR13096">
    <property type="entry name" value="MINA53 MYC INDUCED NUCLEAR ANTIGEN"/>
    <property type="match status" value="1"/>
</dbReference>
<dbReference type="GO" id="GO:0032453">
    <property type="term" value="F:histone H3K4 demethylase activity"/>
    <property type="evidence" value="ECO:0007669"/>
    <property type="project" value="TreeGrafter"/>
</dbReference>
<evidence type="ECO:0000256" key="2">
    <source>
        <dbReference type="ARBA" id="ARBA00022723"/>
    </source>
</evidence>
<dbReference type="Gene3D" id="2.60.120.650">
    <property type="entry name" value="Cupin"/>
    <property type="match status" value="1"/>
</dbReference>
<protein>
    <submittedName>
        <fullName evidence="6">Cupin</fullName>
    </submittedName>
</protein>
<reference evidence="6 7" key="1">
    <citation type="submission" date="2019-05" db="EMBL/GenBank/DDBJ databases">
        <title>Nakamurella sp. N5BH11, whole genome shotgun sequence.</title>
        <authorList>
            <person name="Tuo L."/>
        </authorList>
    </citation>
    <scope>NUCLEOTIDE SEQUENCE [LARGE SCALE GENOMIC DNA]</scope>
    <source>
        <strain evidence="6 7">N5BH11</strain>
    </source>
</reference>
<dbReference type="RefSeq" id="WP_137447911.1">
    <property type="nucleotide sequence ID" value="NZ_SZZH01000001.1"/>
</dbReference>
<dbReference type="OrthoDB" id="9764016at2"/>
<feature type="compositionally biased region" description="Low complexity" evidence="4">
    <location>
        <begin position="14"/>
        <end position="36"/>
    </location>
</feature>
<sequence>MTAVQTGASELTGRPRAVAADPAVAAPVPAGPDGAATESRPTVRRCISGSTDDFARDVWSRQPMLTPRADPAGFADLFSADAVDELVSTRGLRTPFLRMARDGSVRATSTFTRSGGAGATITDQVADDKVLAQLAAGSTLVLQALHRTWPPLVEFGSRLAAELGHPVQINAYITPPQNQGFSPHYDTHDVFVLQIAGTKRWTIHAPVLDAPLPDQPWDRRRAAVAARAEEDPLLSAVLAPGDALYLPRGFLHSAVAQGDVSIHLTVGVHPITGVDLARELIAVAAGDPELRRSLPMGFDADQLTAAVRAAAARLADDLARVPEENVAATVQRTQDRLRADTRPQPIAPLAQLAAAAGLTGADRIRLREGLRPRLTDRGDRVVLWAVDSSLELPAVVRPALDLLLSGTPVAVADLPGLDADEQLVLARRLLREGLVVLSPADDRGPAVS</sequence>
<keyword evidence="3" id="KW-0408">Iron</keyword>
<name>A0A4U6QJF9_9ACTN</name>
<dbReference type="GO" id="GO:0051864">
    <property type="term" value="F:histone H3K36 demethylase activity"/>
    <property type="evidence" value="ECO:0007669"/>
    <property type="project" value="TreeGrafter"/>
</dbReference>
<organism evidence="6 7">
    <name type="scientific">Nakamurella flava</name>
    <dbReference type="NCBI Taxonomy" id="2576308"/>
    <lineage>
        <taxon>Bacteria</taxon>
        <taxon>Bacillati</taxon>
        <taxon>Actinomycetota</taxon>
        <taxon>Actinomycetes</taxon>
        <taxon>Nakamurellales</taxon>
        <taxon>Nakamurellaceae</taxon>
        <taxon>Nakamurella</taxon>
    </lineage>
</organism>
<comment type="cofactor">
    <cofactor evidence="1">
        <name>Fe(2+)</name>
        <dbReference type="ChEBI" id="CHEBI:29033"/>
    </cofactor>
</comment>
<evidence type="ECO:0000256" key="4">
    <source>
        <dbReference type="SAM" id="MobiDB-lite"/>
    </source>
</evidence>
<dbReference type="InterPro" id="IPR003347">
    <property type="entry name" value="JmjC_dom"/>
</dbReference>
<keyword evidence="7" id="KW-1185">Reference proteome</keyword>
<evidence type="ECO:0000256" key="3">
    <source>
        <dbReference type="ARBA" id="ARBA00023004"/>
    </source>
</evidence>
<feature type="region of interest" description="Disordered" evidence="4">
    <location>
        <begin position="1"/>
        <end position="41"/>
    </location>
</feature>
<proteinExistence type="predicted"/>
<dbReference type="GO" id="GO:0046872">
    <property type="term" value="F:metal ion binding"/>
    <property type="evidence" value="ECO:0007669"/>
    <property type="project" value="UniProtKB-KW"/>
</dbReference>
<evidence type="ECO:0000313" key="7">
    <source>
        <dbReference type="Proteomes" id="UP000306985"/>
    </source>
</evidence>
<dbReference type="AlphaFoldDB" id="A0A4U6QJF9"/>
<accession>A0A4U6QJF9</accession>
<dbReference type="SUPFAM" id="SSF51197">
    <property type="entry name" value="Clavaminate synthase-like"/>
    <property type="match status" value="1"/>
</dbReference>
<dbReference type="EMBL" id="SZZH01000001">
    <property type="protein sequence ID" value="TKV60607.1"/>
    <property type="molecule type" value="Genomic_DNA"/>
</dbReference>
<feature type="domain" description="JmjC" evidence="5">
    <location>
        <begin position="138"/>
        <end position="285"/>
    </location>
</feature>
<comment type="caution">
    <text evidence="6">The sequence shown here is derived from an EMBL/GenBank/DDBJ whole genome shotgun (WGS) entry which is preliminary data.</text>
</comment>
<evidence type="ECO:0000256" key="1">
    <source>
        <dbReference type="ARBA" id="ARBA00001954"/>
    </source>
</evidence>
<gene>
    <name evidence="6" type="ORF">FDO65_02615</name>
</gene>
<dbReference type="Pfam" id="PF08007">
    <property type="entry name" value="JmjC_2"/>
    <property type="match status" value="1"/>
</dbReference>
<dbReference type="PROSITE" id="PS51184">
    <property type="entry name" value="JMJC"/>
    <property type="match status" value="1"/>
</dbReference>